<dbReference type="InterPro" id="IPR047650">
    <property type="entry name" value="Transpos_IS110"/>
</dbReference>
<dbReference type="GO" id="GO:0004803">
    <property type="term" value="F:transposase activity"/>
    <property type="evidence" value="ECO:0007669"/>
    <property type="project" value="InterPro"/>
</dbReference>
<dbReference type="GO" id="GO:0003677">
    <property type="term" value="F:DNA binding"/>
    <property type="evidence" value="ECO:0007669"/>
    <property type="project" value="InterPro"/>
</dbReference>
<gene>
    <name evidence="3" type="ORF">A2773_02725</name>
</gene>
<name>A0A1F5ZN01_9BACT</name>
<feature type="domain" description="Transposase IS110-like N-terminal" evidence="1">
    <location>
        <begin position="6"/>
        <end position="147"/>
    </location>
</feature>
<dbReference type="InterPro" id="IPR003346">
    <property type="entry name" value="Transposase_20"/>
</dbReference>
<dbReference type="GO" id="GO:0006313">
    <property type="term" value="P:DNA transposition"/>
    <property type="evidence" value="ECO:0007669"/>
    <property type="project" value="InterPro"/>
</dbReference>
<protein>
    <submittedName>
        <fullName evidence="3">Uncharacterized protein</fullName>
    </submittedName>
</protein>
<dbReference type="InterPro" id="IPR002525">
    <property type="entry name" value="Transp_IS110-like_N"/>
</dbReference>
<dbReference type="Pfam" id="PF02371">
    <property type="entry name" value="Transposase_20"/>
    <property type="match status" value="1"/>
</dbReference>
<evidence type="ECO:0000259" key="1">
    <source>
        <dbReference type="Pfam" id="PF01548"/>
    </source>
</evidence>
<reference evidence="3 4" key="1">
    <citation type="journal article" date="2016" name="Nat. Commun.">
        <title>Thousands of microbial genomes shed light on interconnected biogeochemical processes in an aquifer system.</title>
        <authorList>
            <person name="Anantharaman K."/>
            <person name="Brown C.T."/>
            <person name="Hug L.A."/>
            <person name="Sharon I."/>
            <person name="Castelle C.J."/>
            <person name="Probst A.J."/>
            <person name="Thomas B.C."/>
            <person name="Singh A."/>
            <person name="Wilkins M.J."/>
            <person name="Karaoz U."/>
            <person name="Brodie E.L."/>
            <person name="Williams K.H."/>
            <person name="Hubbard S.S."/>
            <person name="Banfield J.F."/>
        </authorList>
    </citation>
    <scope>NUCLEOTIDE SEQUENCE [LARGE SCALE GENOMIC DNA]</scope>
</reference>
<dbReference type="EMBL" id="MFJE01000038">
    <property type="protein sequence ID" value="OGG13733.1"/>
    <property type="molecule type" value="Genomic_DNA"/>
</dbReference>
<proteinExistence type="predicted"/>
<dbReference type="Pfam" id="PF01548">
    <property type="entry name" value="DEDD_Tnp_IS110"/>
    <property type="match status" value="1"/>
</dbReference>
<comment type="caution">
    <text evidence="3">The sequence shown here is derived from an EMBL/GenBank/DDBJ whole genome shotgun (WGS) entry which is preliminary data.</text>
</comment>
<dbReference type="PANTHER" id="PTHR33055">
    <property type="entry name" value="TRANSPOSASE FOR INSERTION SEQUENCE ELEMENT IS1111A"/>
    <property type="match status" value="1"/>
</dbReference>
<evidence type="ECO:0000259" key="2">
    <source>
        <dbReference type="Pfam" id="PF02371"/>
    </source>
</evidence>
<dbReference type="Proteomes" id="UP000177383">
    <property type="component" value="Unassembled WGS sequence"/>
</dbReference>
<organism evidence="3 4">
    <name type="scientific">Candidatus Gottesmanbacteria bacterium RIFCSPHIGHO2_01_FULL_39_10</name>
    <dbReference type="NCBI Taxonomy" id="1798375"/>
    <lineage>
        <taxon>Bacteria</taxon>
        <taxon>Candidatus Gottesmaniibacteriota</taxon>
    </lineage>
</organism>
<feature type="domain" description="Transposase IS116/IS110/IS902 C-terminal" evidence="2">
    <location>
        <begin position="191"/>
        <end position="266"/>
    </location>
</feature>
<accession>A0A1F5ZN01</accession>
<dbReference type="PANTHER" id="PTHR33055:SF13">
    <property type="entry name" value="TRANSPOSASE"/>
    <property type="match status" value="1"/>
</dbReference>
<evidence type="ECO:0000313" key="4">
    <source>
        <dbReference type="Proteomes" id="UP000177383"/>
    </source>
</evidence>
<evidence type="ECO:0000313" key="3">
    <source>
        <dbReference type="EMBL" id="OGG13733.1"/>
    </source>
</evidence>
<sequence>MNTQSIGVDVGKTELVASIRDSDGNSAMPALFPNSSVGLKKFLVYLQTNNISSDDPILFESTGPYHWRACRTLADEGYFIKVANPLHTKQIARLSIRKRKTDKVDSQNLAFLASQNYGYRFVETEAMAKSKAMVRHYWKLRQSATDHLRHDRYMKEYRGINDESVSKFMVKRCEALKKVIVKEWSKGNDVKYLDSIPGITPFLAATILAELLPLERFKTIDQIVAFSGLDPSVKQTGGKAGHHGHISKRGSPTLREALFLAAFGSFQREPMKSIYVRYKTRGLHHNTILCILGRKILRIAVSLLKKRRVFDPNKLSTVDDLTGT</sequence>
<dbReference type="STRING" id="1798375.A2773_02725"/>
<dbReference type="AlphaFoldDB" id="A0A1F5ZN01"/>